<feature type="chain" id="PRO_5045924025" description="GH16 domain-containing protein" evidence="3">
    <location>
        <begin position="26"/>
        <end position="334"/>
    </location>
</feature>
<gene>
    <name evidence="5" type="ORF">J2X98_000652</name>
</gene>
<sequence>MHQARDRLLQFLCCLLVLAGLSASAIRGQGSVDDSSAGPGSEQSAPVPGAGAVPPSPGSSAIGPAPEVTAGKDGSAASAAQDQTGGAGQPDGLKAGDAGSDASVKGAPVVASTEPAPAGPPGSWKLVFDEEFDVLNTAVWTPYWFKDCASDSMKNGVKTCASNVKVENGNAVLKLSDAESGALLSTNPKDGVPGHVGFQYTTGYVEARIFFPGTCSGGINNWPAWWTVGQNFPATGEIDIAEPLAGDMSTVYHSPVTAMAKGVLGCWAGGYHTYGVHRKAGVNDIYFDGRRVSSYPTQDNNAPHYLLLNVGVYPQKRIFGEDSAVRVDWVRAWE</sequence>
<dbReference type="InterPro" id="IPR050546">
    <property type="entry name" value="Glycosyl_Hydrlase_16"/>
</dbReference>
<dbReference type="EMBL" id="JAUSRE010000002">
    <property type="protein sequence ID" value="MDP9887082.1"/>
    <property type="molecule type" value="Genomic_DNA"/>
</dbReference>
<keyword evidence="3" id="KW-0732">Signal</keyword>
<proteinExistence type="inferred from homology"/>
<organism evidence="5 6">
    <name type="scientific">Pseudarthrobacter enclensis</name>
    <dbReference type="NCBI Taxonomy" id="993070"/>
    <lineage>
        <taxon>Bacteria</taxon>
        <taxon>Bacillati</taxon>
        <taxon>Actinomycetota</taxon>
        <taxon>Actinomycetes</taxon>
        <taxon>Micrococcales</taxon>
        <taxon>Micrococcaceae</taxon>
        <taxon>Pseudarthrobacter</taxon>
    </lineage>
</organism>
<feature type="region of interest" description="Disordered" evidence="2">
    <location>
        <begin position="28"/>
        <end position="122"/>
    </location>
</feature>
<dbReference type="PANTHER" id="PTHR10963">
    <property type="entry name" value="GLYCOSYL HYDROLASE-RELATED"/>
    <property type="match status" value="1"/>
</dbReference>
<evidence type="ECO:0000313" key="5">
    <source>
        <dbReference type="EMBL" id="MDP9887082.1"/>
    </source>
</evidence>
<dbReference type="Gene3D" id="2.60.120.200">
    <property type="match status" value="1"/>
</dbReference>
<dbReference type="Pfam" id="PF26113">
    <property type="entry name" value="GH16_XgeA"/>
    <property type="match status" value="1"/>
</dbReference>
<comment type="similarity">
    <text evidence="1">Belongs to the glycosyl hydrolase 16 family.</text>
</comment>
<dbReference type="PANTHER" id="PTHR10963:SF55">
    <property type="entry name" value="GLYCOSIDE HYDROLASE FAMILY 16 PROTEIN"/>
    <property type="match status" value="1"/>
</dbReference>
<dbReference type="RefSeq" id="WP_307304163.1">
    <property type="nucleotide sequence ID" value="NZ_JAUSRE010000002.1"/>
</dbReference>
<dbReference type="PROSITE" id="PS51762">
    <property type="entry name" value="GH16_2"/>
    <property type="match status" value="1"/>
</dbReference>
<comment type="caution">
    <text evidence="5">The sequence shown here is derived from an EMBL/GenBank/DDBJ whole genome shotgun (WGS) entry which is preliminary data.</text>
</comment>
<feature type="signal peptide" evidence="3">
    <location>
        <begin position="1"/>
        <end position="25"/>
    </location>
</feature>
<evidence type="ECO:0000256" key="3">
    <source>
        <dbReference type="SAM" id="SignalP"/>
    </source>
</evidence>
<accession>A0ABT9RPU3</accession>
<dbReference type="Proteomes" id="UP001226577">
    <property type="component" value="Unassembled WGS sequence"/>
</dbReference>
<protein>
    <recommendedName>
        <fullName evidence="4">GH16 domain-containing protein</fullName>
    </recommendedName>
</protein>
<dbReference type="InterPro" id="IPR000757">
    <property type="entry name" value="Beta-glucanase-like"/>
</dbReference>
<keyword evidence="6" id="KW-1185">Reference proteome</keyword>
<name>A0ABT9RPU3_9MICC</name>
<evidence type="ECO:0000313" key="6">
    <source>
        <dbReference type="Proteomes" id="UP001226577"/>
    </source>
</evidence>
<dbReference type="SUPFAM" id="SSF49899">
    <property type="entry name" value="Concanavalin A-like lectins/glucanases"/>
    <property type="match status" value="1"/>
</dbReference>
<dbReference type="InterPro" id="IPR013320">
    <property type="entry name" value="ConA-like_dom_sf"/>
</dbReference>
<evidence type="ECO:0000256" key="2">
    <source>
        <dbReference type="SAM" id="MobiDB-lite"/>
    </source>
</evidence>
<evidence type="ECO:0000256" key="1">
    <source>
        <dbReference type="ARBA" id="ARBA00006865"/>
    </source>
</evidence>
<feature type="domain" description="GH16" evidence="4">
    <location>
        <begin position="102"/>
        <end position="334"/>
    </location>
</feature>
<feature type="compositionally biased region" description="Low complexity" evidence="2">
    <location>
        <begin position="44"/>
        <end position="66"/>
    </location>
</feature>
<reference evidence="5 6" key="1">
    <citation type="submission" date="2023-07" db="EMBL/GenBank/DDBJ databases">
        <title>Sorghum-associated microbial communities from plants grown in Nebraska, USA.</title>
        <authorList>
            <person name="Schachtman D."/>
        </authorList>
    </citation>
    <scope>NUCLEOTIDE SEQUENCE [LARGE SCALE GENOMIC DNA]</scope>
    <source>
        <strain evidence="5 6">CC222</strain>
    </source>
</reference>
<evidence type="ECO:0000259" key="4">
    <source>
        <dbReference type="PROSITE" id="PS51762"/>
    </source>
</evidence>